<evidence type="ECO:0000259" key="18">
    <source>
        <dbReference type="Pfam" id="PF00593"/>
    </source>
</evidence>
<dbReference type="Proteomes" id="UP000887222">
    <property type="component" value="Unassembled WGS sequence"/>
</dbReference>
<gene>
    <name evidence="20" type="ORF">NCCP691_19980</name>
</gene>
<evidence type="ECO:0000256" key="7">
    <source>
        <dbReference type="ARBA" id="ARBA00022729"/>
    </source>
</evidence>
<organism evidence="20 21">
    <name type="scientific">Noviherbaspirillum aridicola</name>
    <dbReference type="NCBI Taxonomy" id="2849687"/>
    <lineage>
        <taxon>Bacteria</taxon>
        <taxon>Pseudomonadati</taxon>
        <taxon>Pseudomonadota</taxon>
        <taxon>Betaproteobacteria</taxon>
        <taxon>Burkholderiales</taxon>
        <taxon>Oxalobacteraceae</taxon>
        <taxon>Noviherbaspirillum</taxon>
    </lineage>
</organism>
<dbReference type="PROSITE" id="PS01156">
    <property type="entry name" value="TONB_DEPENDENT_REC_2"/>
    <property type="match status" value="1"/>
</dbReference>
<dbReference type="RefSeq" id="WP_220808152.1">
    <property type="nucleotide sequence ID" value="NZ_BPMK01000008.1"/>
</dbReference>
<dbReference type="PANTHER" id="PTHR32552">
    <property type="entry name" value="FERRICHROME IRON RECEPTOR-RELATED"/>
    <property type="match status" value="1"/>
</dbReference>
<evidence type="ECO:0000256" key="14">
    <source>
        <dbReference type="PROSITE-ProRule" id="PRU01360"/>
    </source>
</evidence>
<dbReference type="InterPro" id="IPR010105">
    <property type="entry name" value="TonB_sidphr_rcpt"/>
</dbReference>
<dbReference type="InterPro" id="IPR010917">
    <property type="entry name" value="TonB_rcpt_CS"/>
</dbReference>
<evidence type="ECO:0000313" key="21">
    <source>
        <dbReference type="Proteomes" id="UP000887222"/>
    </source>
</evidence>
<keyword evidence="21" id="KW-1185">Reference proteome</keyword>
<feature type="signal peptide" evidence="17">
    <location>
        <begin position="1"/>
        <end position="20"/>
    </location>
</feature>
<evidence type="ECO:0000256" key="13">
    <source>
        <dbReference type="ARBA" id="ARBA00023237"/>
    </source>
</evidence>
<protein>
    <submittedName>
        <fullName evidence="20">TonB-dependent receptor</fullName>
    </submittedName>
</protein>
<keyword evidence="9" id="KW-0406">Ion transport</keyword>
<keyword evidence="10 16" id="KW-0798">TonB box</keyword>
<proteinExistence type="inferred from homology"/>
<keyword evidence="3 14" id="KW-0813">Transport</keyword>
<accession>A0ABQ4Q4E1</accession>
<evidence type="ECO:0000256" key="12">
    <source>
        <dbReference type="ARBA" id="ARBA00023170"/>
    </source>
</evidence>
<dbReference type="Pfam" id="PF07715">
    <property type="entry name" value="Plug"/>
    <property type="match status" value="1"/>
</dbReference>
<feature type="domain" description="TonB-dependent receptor plug" evidence="19">
    <location>
        <begin position="71"/>
        <end position="168"/>
    </location>
</feature>
<evidence type="ECO:0000256" key="11">
    <source>
        <dbReference type="ARBA" id="ARBA00023136"/>
    </source>
</evidence>
<evidence type="ECO:0000259" key="19">
    <source>
        <dbReference type="Pfam" id="PF07715"/>
    </source>
</evidence>
<comment type="similarity">
    <text evidence="2 14 16">Belongs to the TonB-dependent receptor family.</text>
</comment>
<dbReference type="PROSITE" id="PS52016">
    <property type="entry name" value="TONB_DEPENDENT_REC_3"/>
    <property type="match status" value="1"/>
</dbReference>
<keyword evidence="12 20" id="KW-0675">Receptor</keyword>
<feature type="domain" description="TonB-dependent receptor-like beta-barrel" evidence="18">
    <location>
        <begin position="276"/>
        <end position="675"/>
    </location>
</feature>
<dbReference type="InterPro" id="IPR036942">
    <property type="entry name" value="Beta-barrel_TonB_sf"/>
</dbReference>
<comment type="caution">
    <text evidence="20">The sequence shown here is derived from an EMBL/GenBank/DDBJ whole genome shotgun (WGS) entry which is preliminary data.</text>
</comment>
<feature type="short sequence motif" description="TonB C-terminal box" evidence="15">
    <location>
        <begin position="688"/>
        <end position="705"/>
    </location>
</feature>
<evidence type="ECO:0000256" key="3">
    <source>
        <dbReference type="ARBA" id="ARBA00022448"/>
    </source>
</evidence>
<dbReference type="InterPro" id="IPR037066">
    <property type="entry name" value="Plug_dom_sf"/>
</dbReference>
<evidence type="ECO:0000256" key="1">
    <source>
        <dbReference type="ARBA" id="ARBA00004571"/>
    </source>
</evidence>
<comment type="subcellular location">
    <subcellularLocation>
        <location evidence="1 14">Cell outer membrane</location>
        <topology evidence="1 14">Multi-pass membrane protein</topology>
    </subcellularLocation>
</comment>
<dbReference type="InterPro" id="IPR039426">
    <property type="entry name" value="TonB-dep_rcpt-like"/>
</dbReference>
<evidence type="ECO:0000256" key="8">
    <source>
        <dbReference type="ARBA" id="ARBA00023004"/>
    </source>
</evidence>
<dbReference type="Gene3D" id="2.170.130.10">
    <property type="entry name" value="TonB-dependent receptor, plug domain"/>
    <property type="match status" value="1"/>
</dbReference>
<dbReference type="PANTHER" id="PTHR32552:SF82">
    <property type="entry name" value="FCUA PROTEIN"/>
    <property type="match status" value="1"/>
</dbReference>
<keyword evidence="7 17" id="KW-0732">Signal</keyword>
<dbReference type="SUPFAM" id="SSF56935">
    <property type="entry name" value="Porins"/>
    <property type="match status" value="1"/>
</dbReference>
<dbReference type="InterPro" id="IPR012910">
    <property type="entry name" value="Plug_dom"/>
</dbReference>
<dbReference type="EMBL" id="BPMK01000008">
    <property type="protein sequence ID" value="GIZ51984.1"/>
    <property type="molecule type" value="Genomic_DNA"/>
</dbReference>
<dbReference type="Gene3D" id="2.40.170.20">
    <property type="entry name" value="TonB-dependent receptor, beta-barrel domain"/>
    <property type="match status" value="1"/>
</dbReference>
<evidence type="ECO:0000256" key="5">
    <source>
        <dbReference type="ARBA" id="ARBA00022496"/>
    </source>
</evidence>
<keyword evidence="11 14" id="KW-0472">Membrane</keyword>
<keyword evidence="4 14" id="KW-1134">Transmembrane beta strand</keyword>
<reference evidence="20 21" key="1">
    <citation type="journal article" date="2022" name="Int. J. Syst. Evol. Microbiol.">
        <title>Noviherbaspirillum aridicola sp. nov., isolated from an arid soil in Pakistan.</title>
        <authorList>
            <person name="Khan I.U."/>
            <person name="Saqib M."/>
            <person name="Amin A."/>
            <person name="Hussain F."/>
            <person name="Li L."/>
            <person name="Liu Y.H."/>
            <person name="Fang B.Z."/>
            <person name="Ahmed I."/>
            <person name="Li W.J."/>
        </authorList>
    </citation>
    <scope>NUCLEOTIDE SEQUENCE [LARGE SCALE GENOMIC DNA]</scope>
    <source>
        <strain evidence="20 21">NCCP-691</strain>
    </source>
</reference>
<evidence type="ECO:0000256" key="2">
    <source>
        <dbReference type="ARBA" id="ARBA00009810"/>
    </source>
</evidence>
<name>A0ABQ4Q4E1_9BURK</name>
<dbReference type="InterPro" id="IPR000531">
    <property type="entry name" value="Beta-barrel_TonB"/>
</dbReference>
<evidence type="ECO:0000313" key="20">
    <source>
        <dbReference type="EMBL" id="GIZ51984.1"/>
    </source>
</evidence>
<dbReference type="NCBIfam" id="TIGR01783">
    <property type="entry name" value="TonB-siderophor"/>
    <property type="match status" value="1"/>
</dbReference>
<dbReference type="CDD" id="cd01347">
    <property type="entry name" value="ligand_gated_channel"/>
    <property type="match status" value="1"/>
</dbReference>
<evidence type="ECO:0000256" key="15">
    <source>
        <dbReference type="PROSITE-ProRule" id="PRU10144"/>
    </source>
</evidence>
<dbReference type="Pfam" id="PF00593">
    <property type="entry name" value="TonB_dep_Rec_b-barrel"/>
    <property type="match status" value="1"/>
</dbReference>
<evidence type="ECO:0000256" key="9">
    <source>
        <dbReference type="ARBA" id="ARBA00023065"/>
    </source>
</evidence>
<evidence type="ECO:0000256" key="4">
    <source>
        <dbReference type="ARBA" id="ARBA00022452"/>
    </source>
</evidence>
<evidence type="ECO:0000256" key="10">
    <source>
        <dbReference type="ARBA" id="ARBA00023077"/>
    </source>
</evidence>
<feature type="chain" id="PRO_5045315786" evidence="17">
    <location>
        <begin position="21"/>
        <end position="705"/>
    </location>
</feature>
<evidence type="ECO:0000256" key="17">
    <source>
        <dbReference type="SAM" id="SignalP"/>
    </source>
</evidence>
<keyword evidence="5" id="KW-0410">Iron transport</keyword>
<evidence type="ECO:0000256" key="16">
    <source>
        <dbReference type="RuleBase" id="RU003357"/>
    </source>
</evidence>
<keyword evidence="13 14" id="KW-0998">Cell outer membrane</keyword>
<evidence type="ECO:0000256" key="6">
    <source>
        <dbReference type="ARBA" id="ARBA00022692"/>
    </source>
</evidence>
<sequence length="705" mass="76790">MKPLAISAACMLAASPLALRAETGAQDNAGLAEASARHPEQVMPAVVVGGRKPLYDVRDVNLGAFGAKDAFDIPLSIHSYSSVLMENQRARTLNDVVRNDPAVQNASIGGAFDHVSIRGFETDWVNTMRRDGLSIAPYQDVPLENVDRVDVLKGPSGFLYGYNSPGGTINHVLKRPTAKSFVSATGELRNHDGRYAHVDAGGKFGDDSPLGYRVNAAVEKVGNFRHADDLSRRFLSAAIDWKLNRDALLRFDFDAQEKELAAQPLIGVQSGGRLPPAIDGRTLLGQPWLQYETRTHNVGARFDMGLGEGWSFTAQLNRSYNRRLAAFPSVYEVAANGDIVSGDIFLSPDQTFRTTSGQAFVTGRFATGAVGHEIVTGISGRDYEARDAGYAILPHTVGNIFNPVYSPEPELPASRPKNLTENRQSSLFVSDLLSFGERWQAIVGARHIRYHNEFTRPGTPTEHYRKNSTVPSGGLIFRPTRRVMTYASYSEGLEQGGIAPFNSANAGEVMNPVKSEQLEAGIKAELLDELSFGAAVYEIEKGLQAINSDNVYVQDGRQRHRGLELTVSGQLTRDLALVAGLGFIDTEQVGNDDVRTRGKRTPNVPRRQASIFIDYRVPGIAGLHVNGGAYYVGARPLDGSNTVELPAYTRFDLGARYVTTIGGRKTTVRAHVDNLTDKRYWAAASFGSVYPGKPRTVSVSAQVEF</sequence>
<keyword evidence="6 14" id="KW-0812">Transmembrane</keyword>
<keyword evidence="8" id="KW-0408">Iron</keyword>